<evidence type="ECO:0000313" key="10">
    <source>
        <dbReference type="Proteomes" id="UP000621560"/>
    </source>
</evidence>
<keyword evidence="3" id="KW-0597">Phosphoprotein</keyword>
<keyword evidence="7" id="KW-1133">Transmembrane helix</keyword>
<dbReference type="CDD" id="cd06225">
    <property type="entry name" value="HAMP"/>
    <property type="match status" value="1"/>
</dbReference>
<dbReference type="GO" id="GO:0005886">
    <property type="term" value="C:plasma membrane"/>
    <property type="evidence" value="ECO:0007669"/>
    <property type="project" value="UniProtKB-SubCell"/>
</dbReference>
<keyword evidence="7" id="KW-0812">Transmembrane</keyword>
<dbReference type="Pfam" id="PF06580">
    <property type="entry name" value="His_kinase"/>
    <property type="match status" value="1"/>
</dbReference>
<dbReference type="Gene3D" id="6.10.340.10">
    <property type="match status" value="1"/>
</dbReference>
<feature type="domain" description="HAMP" evidence="8">
    <location>
        <begin position="319"/>
        <end position="371"/>
    </location>
</feature>
<accession>A0A927GRD2</accession>
<dbReference type="InterPro" id="IPR050640">
    <property type="entry name" value="Bact_2-comp_sensor_kinase"/>
</dbReference>
<evidence type="ECO:0000256" key="7">
    <source>
        <dbReference type="SAM" id="Phobius"/>
    </source>
</evidence>
<dbReference type="Gene3D" id="3.30.565.10">
    <property type="entry name" value="Histidine kinase-like ATPase, C-terminal domain"/>
    <property type="match status" value="1"/>
</dbReference>
<dbReference type="PROSITE" id="PS50885">
    <property type="entry name" value="HAMP"/>
    <property type="match status" value="1"/>
</dbReference>
<comment type="subcellular location">
    <subcellularLocation>
        <location evidence="1">Cell membrane</location>
        <topology evidence="1">Multi-pass membrane protein</topology>
    </subcellularLocation>
</comment>
<dbReference type="SMART" id="SM00304">
    <property type="entry name" value="HAMP"/>
    <property type="match status" value="1"/>
</dbReference>
<dbReference type="InterPro" id="IPR036890">
    <property type="entry name" value="HATPase_C_sf"/>
</dbReference>
<protein>
    <submittedName>
        <fullName evidence="9">Sensor histidine kinase</fullName>
    </submittedName>
</protein>
<feature type="transmembrane region" description="Helical" evidence="7">
    <location>
        <begin position="21"/>
        <end position="40"/>
    </location>
</feature>
<dbReference type="PANTHER" id="PTHR34220:SF7">
    <property type="entry name" value="SENSOR HISTIDINE KINASE YPDA"/>
    <property type="match status" value="1"/>
</dbReference>
<evidence type="ECO:0000256" key="3">
    <source>
        <dbReference type="ARBA" id="ARBA00022553"/>
    </source>
</evidence>
<keyword evidence="5 9" id="KW-0418">Kinase</keyword>
<evidence type="ECO:0000256" key="1">
    <source>
        <dbReference type="ARBA" id="ARBA00004651"/>
    </source>
</evidence>
<dbReference type="Pfam" id="PF00672">
    <property type="entry name" value="HAMP"/>
    <property type="match status" value="1"/>
</dbReference>
<evidence type="ECO:0000259" key="8">
    <source>
        <dbReference type="PROSITE" id="PS50885"/>
    </source>
</evidence>
<dbReference type="SUPFAM" id="SSF55874">
    <property type="entry name" value="ATPase domain of HSP90 chaperone/DNA topoisomerase II/histidine kinase"/>
    <property type="match status" value="1"/>
</dbReference>
<evidence type="ECO:0000256" key="6">
    <source>
        <dbReference type="ARBA" id="ARBA00023136"/>
    </source>
</evidence>
<dbReference type="AlphaFoldDB" id="A0A927GRD2"/>
<dbReference type="InterPro" id="IPR003660">
    <property type="entry name" value="HAMP_dom"/>
</dbReference>
<dbReference type="EMBL" id="JACXIZ010000016">
    <property type="protein sequence ID" value="MBD2845504.1"/>
    <property type="molecule type" value="Genomic_DNA"/>
</dbReference>
<evidence type="ECO:0000256" key="4">
    <source>
        <dbReference type="ARBA" id="ARBA00022679"/>
    </source>
</evidence>
<dbReference type="InterPro" id="IPR010559">
    <property type="entry name" value="Sig_transdc_His_kin_internal"/>
</dbReference>
<organism evidence="9 10">
    <name type="scientific">Paenibacillus sabuli</name>
    <dbReference type="NCBI Taxonomy" id="2772509"/>
    <lineage>
        <taxon>Bacteria</taxon>
        <taxon>Bacillati</taxon>
        <taxon>Bacillota</taxon>
        <taxon>Bacilli</taxon>
        <taxon>Bacillales</taxon>
        <taxon>Paenibacillaceae</taxon>
        <taxon>Paenibacillus</taxon>
    </lineage>
</organism>
<name>A0A927GRD2_9BACL</name>
<evidence type="ECO:0000313" key="9">
    <source>
        <dbReference type="EMBL" id="MBD2845504.1"/>
    </source>
</evidence>
<dbReference type="Pfam" id="PF02518">
    <property type="entry name" value="HATPase_c"/>
    <property type="match status" value="1"/>
</dbReference>
<dbReference type="GO" id="GO:0000155">
    <property type="term" value="F:phosphorelay sensor kinase activity"/>
    <property type="evidence" value="ECO:0007669"/>
    <property type="project" value="InterPro"/>
</dbReference>
<evidence type="ECO:0000256" key="5">
    <source>
        <dbReference type="ARBA" id="ARBA00022777"/>
    </source>
</evidence>
<keyword evidence="2" id="KW-1003">Cell membrane</keyword>
<dbReference type="InterPro" id="IPR003594">
    <property type="entry name" value="HATPase_dom"/>
</dbReference>
<keyword evidence="6 7" id="KW-0472">Membrane</keyword>
<keyword evidence="4" id="KW-0808">Transferase</keyword>
<sequence length="617" mass="69208">MVNNPLSRLRDRFQSNIQFRLTCYFLLILLPLVLASLFAVERSRHILLEQAAERSETALSSAMDYIDLTLQNVEEISTLVATDPDLLQLLNKHGERVDAAAVVDFAQVLGKLSNVNSVNRMVSQIAVYHMPSQMLVSTRDGGRMVDVPAQRRWLERIAAENGTAIAYLLAEEEVGGGQLGELAQTDGVSLVRTMDLYNSQRRGDLVLISLDMSRLTNLMQSLLPSPGTTIYLRTETGQIVAGSSRAEGGDVVPASSPQREEDAGMLTVSIDSSYSNWQLTMRQPRHELYAKTDQLRVYTLVIIVISILLALGISWVIYAGIAAPVDKLVKGMKRVGGGALTVRLDNRRQDELGYLTEAFNRMVVDQRRLIEDHYEQQLRLAKTELNFLQAQINPHFLYNTLNSIHRTAQNYEAEEISEMVLNLSRFFRLSLNKGEAVITVDECLSHLHYYVRVQQLRFLDSFAVEYRVEAAARDVPILKLLLQPLVENAILHGLEGRDEGGRLLVAVRVVDERLLQIEVRDNGAGMSAARAHYVRQEMERLARQDFHLYSVSETAVRDLFGLRNVLARIKLYYGAGAELAIESREGEGTAVTLRLPLRSREALDAAALPVHEEEQTT</sequence>
<dbReference type="SUPFAM" id="SSF158472">
    <property type="entry name" value="HAMP domain-like"/>
    <property type="match status" value="1"/>
</dbReference>
<evidence type="ECO:0000256" key="2">
    <source>
        <dbReference type="ARBA" id="ARBA00022475"/>
    </source>
</evidence>
<reference evidence="9" key="1">
    <citation type="submission" date="2020-09" db="EMBL/GenBank/DDBJ databases">
        <title>A novel bacterium of genus Paenibacillus, isolated from South China Sea.</title>
        <authorList>
            <person name="Huang H."/>
            <person name="Mo K."/>
            <person name="Hu Y."/>
        </authorList>
    </citation>
    <scope>NUCLEOTIDE SEQUENCE</scope>
    <source>
        <strain evidence="9">IB182496</strain>
    </source>
</reference>
<feature type="transmembrane region" description="Helical" evidence="7">
    <location>
        <begin position="297"/>
        <end position="325"/>
    </location>
</feature>
<dbReference type="Proteomes" id="UP000621560">
    <property type="component" value="Unassembled WGS sequence"/>
</dbReference>
<comment type="caution">
    <text evidence="9">The sequence shown here is derived from an EMBL/GenBank/DDBJ whole genome shotgun (WGS) entry which is preliminary data.</text>
</comment>
<proteinExistence type="predicted"/>
<dbReference type="PANTHER" id="PTHR34220">
    <property type="entry name" value="SENSOR HISTIDINE KINASE YPDA"/>
    <property type="match status" value="1"/>
</dbReference>
<gene>
    <name evidence="9" type="ORF">IDH44_09915</name>
</gene>
<keyword evidence="10" id="KW-1185">Reference proteome</keyword>